<reference evidence="2 3" key="1">
    <citation type="submission" date="2018-08" db="EMBL/GenBank/DDBJ databases">
        <title>Genomic Encyclopedia of Type Strains, Phase IV (KMG-IV): sequencing the most valuable type-strain genomes for metagenomic binning, comparative biology and taxonomic classification.</title>
        <authorList>
            <person name="Goeker M."/>
        </authorList>
    </citation>
    <scope>NUCLEOTIDE SEQUENCE [LARGE SCALE GENOMIC DNA]</scope>
    <source>
        <strain evidence="2 3">BW863</strain>
    </source>
</reference>
<feature type="region of interest" description="Disordered" evidence="1">
    <location>
        <begin position="18"/>
        <end position="42"/>
    </location>
</feature>
<name>A0A3D9Z3E6_9HYPH</name>
<feature type="compositionally biased region" description="Basic and acidic residues" evidence="1">
    <location>
        <begin position="33"/>
        <end position="42"/>
    </location>
</feature>
<dbReference type="OrthoDB" id="8368664at2"/>
<comment type="caution">
    <text evidence="2">The sequence shown here is derived from an EMBL/GenBank/DDBJ whole genome shotgun (WGS) entry which is preliminary data.</text>
</comment>
<dbReference type="EMBL" id="QUMO01000001">
    <property type="protein sequence ID" value="REF89611.1"/>
    <property type="molecule type" value="Genomic_DNA"/>
</dbReference>
<evidence type="ECO:0000313" key="2">
    <source>
        <dbReference type="EMBL" id="REF89611.1"/>
    </source>
</evidence>
<dbReference type="Proteomes" id="UP000256900">
    <property type="component" value="Unassembled WGS sequence"/>
</dbReference>
<evidence type="ECO:0000313" key="3">
    <source>
        <dbReference type="Proteomes" id="UP000256900"/>
    </source>
</evidence>
<organism evidence="2 3">
    <name type="scientific">Methylovirgula ligni</name>
    <dbReference type="NCBI Taxonomy" id="569860"/>
    <lineage>
        <taxon>Bacteria</taxon>
        <taxon>Pseudomonadati</taxon>
        <taxon>Pseudomonadota</taxon>
        <taxon>Alphaproteobacteria</taxon>
        <taxon>Hyphomicrobiales</taxon>
        <taxon>Beijerinckiaceae</taxon>
        <taxon>Methylovirgula</taxon>
    </lineage>
</organism>
<gene>
    <name evidence="2" type="ORF">DES32_0838</name>
</gene>
<proteinExistence type="predicted"/>
<keyword evidence="3" id="KW-1185">Reference proteome</keyword>
<protein>
    <submittedName>
        <fullName evidence="2">Uncharacterized protein</fullName>
    </submittedName>
</protein>
<sequence>MAQLRTPRDHADDTAKIMKALPKNDSDITPAPRHVERPRHRDLADELRPLLDWRRLSNPDSSAWCAPDNDNERHVDEDGVALNVRDVEAEWEIRPTVNEIMNAVEEGGTKAALKLWKKDDYGTPYGAEQERDEDRKVAIAALKYLLAYVQGTPVAPAERHDPRFTPPGIGAPESPRRRALRDLAASLGVTRDVPLDEARKRWNLPPVANDNEPAFPWRPADPREIFYTGRVRSNPDARQAGPENDGISRRQGALQEAAHLRGKLSRHTVKALDIAIEAQNFAEVGAAFGFLGKNAERRGKQLVLESCAELKAALAKG</sequence>
<feature type="region of interest" description="Disordered" evidence="1">
    <location>
        <begin position="157"/>
        <end position="176"/>
    </location>
</feature>
<dbReference type="AlphaFoldDB" id="A0A3D9Z3E6"/>
<dbReference type="RefSeq" id="WP_115835358.1">
    <property type="nucleotide sequence ID" value="NZ_CP025086.1"/>
</dbReference>
<accession>A0A3D9Z3E6</accession>
<evidence type="ECO:0000256" key="1">
    <source>
        <dbReference type="SAM" id="MobiDB-lite"/>
    </source>
</evidence>